<dbReference type="Proteomes" id="UP001634394">
    <property type="component" value="Unassembled WGS sequence"/>
</dbReference>
<evidence type="ECO:0000256" key="1">
    <source>
        <dbReference type="ARBA" id="ARBA00012513"/>
    </source>
</evidence>
<feature type="domain" description="Roc" evidence="10">
    <location>
        <begin position="298"/>
        <end position="627"/>
    </location>
</feature>
<evidence type="ECO:0000256" key="4">
    <source>
        <dbReference type="ARBA" id="ARBA00022741"/>
    </source>
</evidence>
<organism evidence="11 12">
    <name type="scientific">Sinanodonta woodiana</name>
    <name type="common">Chinese pond mussel</name>
    <name type="synonym">Anodonta woodiana</name>
    <dbReference type="NCBI Taxonomy" id="1069815"/>
    <lineage>
        <taxon>Eukaryota</taxon>
        <taxon>Metazoa</taxon>
        <taxon>Spiralia</taxon>
        <taxon>Lophotrochozoa</taxon>
        <taxon>Mollusca</taxon>
        <taxon>Bivalvia</taxon>
        <taxon>Autobranchia</taxon>
        <taxon>Heteroconchia</taxon>
        <taxon>Palaeoheterodonta</taxon>
        <taxon>Unionida</taxon>
        <taxon>Unionoidea</taxon>
        <taxon>Unionidae</taxon>
        <taxon>Unioninae</taxon>
        <taxon>Sinanodonta</taxon>
    </lineage>
</organism>
<keyword evidence="12" id="KW-1185">Reference proteome</keyword>
<keyword evidence="5" id="KW-0418">Kinase</keyword>
<dbReference type="Gene3D" id="1.10.533.10">
    <property type="entry name" value="Death Domain, Fas"/>
    <property type="match status" value="2"/>
</dbReference>
<sequence>CQDPRYAGLVVTGNMLMVVDGIVHKVALHNSHDGKLLATSDKLQSGPQDLCVVKGTDILVMVALDNGKIEILSVELNAESAALKRVRTLDVTKGFDQCDGVRSLKQSGKLVVSGVKRYMDTREQWICWGIVSHIDGHVIETHKICKGDGLSYLATSLDDAKIYISCFSSENSPNNGVYAFSVKDGRRRFFYQHSGLKCPQGICVERRGYIYVCNWSDPPCIYQLTEGGELVTVHREGIPQLPLAIFWEAQQEQLFVTGHISQKVRRFRLLYSDQVLPTKVLNMDARSLHLYKMALKDGKEKAYNIRVMVVGQYGVGKTTLIKRLLGKDVNTSKRQSTEGIHVHIDCCKVSLATREWTTQEENAEKYSKLQRLVKFLNNHVPKQGASAKQEGRFEMDECDGGYNADRMVDQLAHTNVSIVRSNLQGSSLQTQSPSKVATSLSKLELDRNEMMKDAVTEIFQLVNEHAGKLEKSVVEYATLAMWDFAGQYVFYTTHQAFLTSRAVYLLVINLNQQVTDLVKDDCFLDVEGIKPRKVHDLVEIWLNSIHYCAQSTDSGITPVILVGTHVDKIPEKSRQNVIDEYYNTICQILKDKPSMIHLMGFVAIDNTKSDPKLEELKRNIFELASQQPHWGAEKPARWLPLEQAIMTLKASGVMVAPLSLIQEINSMGSVRIESSDELNEFLKFQHEMGTILYFSVDGLREKIVLSPQWLIDALNSLITTEFIGSNTAITRKWHEFKEKGKLTQELIDAVWTKEKNPEFYDNKEHIILVMEKLNIITRTRSFSKDGKEVEMDDYFLAPCMLRQEMPKEVISPQPSHQMERSSVLCYVFIEKFLPPPIFHRLIAACLDCWPIAKERSEHLIYCGCCVFEIDPSHKLTLYTRHHVIFARVARVDKRMPSSKLCISVREFIEEILSKIINYLCHNLAFECCLKCPESREDCPEGIIPVSKLNVPKLKCPFHGRHQIQSRDLKKFWFQAEDSQGKANEKECSVSSLPLTLQDKKPSERELGRLSMKIGKECVVLGLELGITWVDIQQIQMDYRYTATQCLMFLYRWTTKCGDRATFRNLEKACRSAEICVDIPKSINITGNRATWPPQEKLDKQPEDHHLHRICQRMGKEYVHLGVELGVPVSRIEQIQMEHPHDVQRQCFKILTEWSKYQARQATFKCLEDAFRCIGIDHSILDTCMK</sequence>
<dbReference type="Pfam" id="PF10662">
    <property type="entry name" value="PduV-EutP"/>
    <property type="match status" value="1"/>
</dbReference>
<dbReference type="InterPro" id="IPR027417">
    <property type="entry name" value="P-loop_NTPase"/>
</dbReference>
<comment type="caution">
    <text evidence="11">The sequence shown here is derived from an EMBL/GenBank/DDBJ whole genome shotgun (WGS) entry which is preliminary data.</text>
</comment>
<evidence type="ECO:0000256" key="3">
    <source>
        <dbReference type="ARBA" id="ARBA00022737"/>
    </source>
</evidence>
<evidence type="ECO:0000313" key="12">
    <source>
        <dbReference type="Proteomes" id="UP001634394"/>
    </source>
</evidence>
<evidence type="ECO:0000256" key="7">
    <source>
        <dbReference type="ARBA" id="ARBA00047899"/>
    </source>
</evidence>
<feature type="non-terminal residue" evidence="11">
    <location>
        <position position="1"/>
    </location>
</feature>
<dbReference type="GO" id="GO:0016301">
    <property type="term" value="F:kinase activity"/>
    <property type="evidence" value="ECO:0007669"/>
    <property type="project" value="UniProtKB-KW"/>
</dbReference>
<dbReference type="PANTHER" id="PTHR12449:SF18">
    <property type="entry name" value="DEATH DOMAIN-CONTAINING PROTEIN"/>
    <property type="match status" value="1"/>
</dbReference>
<dbReference type="InterPro" id="IPR000488">
    <property type="entry name" value="Death_dom"/>
</dbReference>
<dbReference type="SUPFAM" id="SSF52540">
    <property type="entry name" value="P-loop containing nucleoside triphosphate hydrolases"/>
    <property type="match status" value="1"/>
</dbReference>
<dbReference type="InterPro" id="IPR039788">
    <property type="entry name" value="NOL4/NOL4L"/>
</dbReference>
<dbReference type="InterPro" id="IPR011042">
    <property type="entry name" value="6-blade_b-propeller_TolB-like"/>
</dbReference>
<dbReference type="SUPFAM" id="SSF50969">
    <property type="entry name" value="YVTN repeat-like/Quinoprotein amine dehydrogenase"/>
    <property type="match status" value="1"/>
</dbReference>
<dbReference type="Gene3D" id="3.30.70.1390">
    <property type="entry name" value="ROC domain from the Parkinson's disease-associated leucine-rich repeat kinase 2"/>
    <property type="match status" value="1"/>
</dbReference>
<dbReference type="InterPro" id="IPR012381">
    <property type="entry name" value="EutP_PduV"/>
</dbReference>
<evidence type="ECO:0000256" key="5">
    <source>
        <dbReference type="ARBA" id="ARBA00022777"/>
    </source>
</evidence>
<accession>A0ABD3VLP8</accession>
<name>A0ABD3VLP8_SINWO</name>
<protein>
    <recommendedName>
        <fullName evidence="1">non-specific serine/threonine protein kinase</fullName>
        <ecNumber evidence="1">2.7.11.1</ecNumber>
    </recommendedName>
</protein>
<dbReference type="EMBL" id="JBJQND010000011">
    <property type="protein sequence ID" value="KAL3862502.1"/>
    <property type="molecule type" value="Genomic_DNA"/>
</dbReference>
<evidence type="ECO:0000256" key="6">
    <source>
        <dbReference type="ARBA" id="ARBA00022840"/>
    </source>
</evidence>
<evidence type="ECO:0000259" key="10">
    <source>
        <dbReference type="PROSITE" id="PS51424"/>
    </source>
</evidence>
<evidence type="ECO:0000256" key="2">
    <source>
        <dbReference type="ARBA" id="ARBA00022679"/>
    </source>
</evidence>
<dbReference type="InterPro" id="IPR032171">
    <property type="entry name" value="COR-A"/>
</dbReference>
<dbReference type="Pfam" id="PF00531">
    <property type="entry name" value="Death"/>
    <property type="match status" value="2"/>
</dbReference>
<evidence type="ECO:0000256" key="8">
    <source>
        <dbReference type="ARBA" id="ARBA00048679"/>
    </source>
</evidence>
<dbReference type="Pfam" id="PF16095">
    <property type="entry name" value="COR-A"/>
    <property type="match status" value="1"/>
</dbReference>
<dbReference type="PANTHER" id="PTHR12449">
    <property type="entry name" value="DEATH DOMAIN-CONTAINING PROTEIN"/>
    <property type="match status" value="1"/>
</dbReference>
<evidence type="ECO:0000259" key="9">
    <source>
        <dbReference type="PROSITE" id="PS50017"/>
    </source>
</evidence>
<dbReference type="InterPro" id="IPR020859">
    <property type="entry name" value="ROC"/>
</dbReference>
<dbReference type="InterPro" id="IPR011044">
    <property type="entry name" value="Quino_amine_DH_bsu"/>
</dbReference>
<comment type="catalytic activity">
    <reaction evidence="7">
        <text>L-threonyl-[protein] + ATP = O-phospho-L-threonyl-[protein] + ADP + H(+)</text>
        <dbReference type="Rhea" id="RHEA:46608"/>
        <dbReference type="Rhea" id="RHEA-COMP:11060"/>
        <dbReference type="Rhea" id="RHEA-COMP:11605"/>
        <dbReference type="ChEBI" id="CHEBI:15378"/>
        <dbReference type="ChEBI" id="CHEBI:30013"/>
        <dbReference type="ChEBI" id="CHEBI:30616"/>
        <dbReference type="ChEBI" id="CHEBI:61977"/>
        <dbReference type="ChEBI" id="CHEBI:456216"/>
        <dbReference type="EC" id="2.7.11.1"/>
    </reaction>
</comment>
<dbReference type="Pfam" id="PF08477">
    <property type="entry name" value="Roc"/>
    <property type="match status" value="1"/>
</dbReference>
<dbReference type="EC" id="2.7.11.1" evidence="1"/>
<evidence type="ECO:0000313" key="11">
    <source>
        <dbReference type="EMBL" id="KAL3862502.1"/>
    </source>
</evidence>
<dbReference type="PROSITE" id="PS50017">
    <property type="entry name" value="DEATH_DOMAIN"/>
    <property type="match status" value="1"/>
</dbReference>
<comment type="catalytic activity">
    <reaction evidence="8">
        <text>L-seryl-[protein] + ATP = O-phospho-L-seryl-[protein] + ADP + H(+)</text>
        <dbReference type="Rhea" id="RHEA:17989"/>
        <dbReference type="Rhea" id="RHEA-COMP:9863"/>
        <dbReference type="Rhea" id="RHEA-COMP:11604"/>
        <dbReference type="ChEBI" id="CHEBI:15378"/>
        <dbReference type="ChEBI" id="CHEBI:29999"/>
        <dbReference type="ChEBI" id="CHEBI:30616"/>
        <dbReference type="ChEBI" id="CHEBI:83421"/>
        <dbReference type="ChEBI" id="CHEBI:456216"/>
        <dbReference type="EC" id="2.7.11.1"/>
    </reaction>
</comment>
<reference evidence="11 12" key="1">
    <citation type="submission" date="2024-11" db="EMBL/GenBank/DDBJ databases">
        <title>Chromosome-level genome assembly of the freshwater bivalve Anodonta woodiana.</title>
        <authorList>
            <person name="Chen X."/>
        </authorList>
    </citation>
    <scope>NUCLEOTIDE SEQUENCE [LARGE SCALE GENOMIC DNA]</scope>
    <source>
        <strain evidence="11">MN2024</strain>
        <tissue evidence="11">Gills</tissue>
    </source>
</reference>
<dbReference type="Gene3D" id="3.40.50.300">
    <property type="entry name" value="P-loop containing nucleotide triphosphate hydrolases"/>
    <property type="match status" value="2"/>
</dbReference>
<dbReference type="InterPro" id="IPR011029">
    <property type="entry name" value="DEATH-like_dom_sf"/>
</dbReference>
<dbReference type="AlphaFoldDB" id="A0ABD3VLP8"/>
<dbReference type="Gene3D" id="2.120.10.30">
    <property type="entry name" value="TolB, C-terminal domain"/>
    <property type="match status" value="1"/>
</dbReference>
<keyword evidence="4" id="KW-0547">Nucleotide-binding</keyword>
<keyword evidence="2" id="KW-0808">Transferase</keyword>
<proteinExistence type="predicted"/>
<dbReference type="CDD" id="cd01670">
    <property type="entry name" value="Death"/>
    <property type="match status" value="2"/>
</dbReference>
<dbReference type="GO" id="GO:0005524">
    <property type="term" value="F:ATP binding"/>
    <property type="evidence" value="ECO:0007669"/>
    <property type="project" value="UniProtKB-KW"/>
</dbReference>
<feature type="domain" description="Death" evidence="9">
    <location>
        <begin position="1113"/>
        <end position="1174"/>
    </location>
</feature>
<dbReference type="PROSITE" id="PS51424">
    <property type="entry name" value="ROC"/>
    <property type="match status" value="1"/>
</dbReference>
<gene>
    <name evidence="11" type="ORF">ACJMK2_008462</name>
</gene>
<dbReference type="SUPFAM" id="SSF47986">
    <property type="entry name" value="DEATH domain"/>
    <property type="match status" value="2"/>
</dbReference>
<keyword evidence="6" id="KW-0067">ATP-binding</keyword>
<keyword evidence="3" id="KW-0677">Repeat</keyword>